<evidence type="ECO:0000256" key="1">
    <source>
        <dbReference type="PROSITE-ProRule" id="PRU00094"/>
    </source>
</evidence>
<dbReference type="SMART" id="SM00401">
    <property type="entry name" value="ZnF_GATA"/>
    <property type="match status" value="1"/>
</dbReference>
<organism evidence="4 5">
    <name type="scientific">Chlorella vulgaris</name>
    <name type="common">Green alga</name>
    <dbReference type="NCBI Taxonomy" id="3077"/>
    <lineage>
        <taxon>Eukaryota</taxon>
        <taxon>Viridiplantae</taxon>
        <taxon>Chlorophyta</taxon>
        <taxon>core chlorophytes</taxon>
        <taxon>Trebouxiophyceae</taxon>
        <taxon>Chlorellales</taxon>
        <taxon>Chlorellaceae</taxon>
        <taxon>Chlorella clade</taxon>
        <taxon>Chlorella</taxon>
    </lineage>
</organism>
<feature type="compositionally biased region" description="Low complexity" evidence="2">
    <location>
        <begin position="1372"/>
        <end position="1402"/>
    </location>
</feature>
<feature type="compositionally biased region" description="Pro residues" evidence="2">
    <location>
        <begin position="528"/>
        <end position="543"/>
    </location>
</feature>
<feature type="region of interest" description="Disordered" evidence="2">
    <location>
        <begin position="1335"/>
        <end position="1412"/>
    </location>
</feature>
<feature type="domain" description="GATA-type" evidence="3">
    <location>
        <begin position="1587"/>
        <end position="1620"/>
    </location>
</feature>
<feature type="compositionally biased region" description="Basic and acidic residues" evidence="2">
    <location>
        <begin position="1179"/>
        <end position="1198"/>
    </location>
</feature>
<dbReference type="InterPro" id="IPR000679">
    <property type="entry name" value="Znf_GATA"/>
</dbReference>
<dbReference type="InterPro" id="IPR013088">
    <property type="entry name" value="Znf_NHR/GATA"/>
</dbReference>
<protein>
    <recommendedName>
        <fullName evidence="3">GATA-type domain-containing protein</fullName>
    </recommendedName>
</protein>
<dbReference type="GO" id="GO:0006355">
    <property type="term" value="P:regulation of DNA-templated transcription"/>
    <property type="evidence" value="ECO:0007669"/>
    <property type="project" value="InterPro"/>
</dbReference>
<feature type="region of interest" description="Disordered" evidence="2">
    <location>
        <begin position="1015"/>
        <end position="1042"/>
    </location>
</feature>
<comment type="caution">
    <text evidence="4">The sequence shown here is derived from an EMBL/GenBank/DDBJ whole genome shotgun (WGS) entry which is preliminary data.</text>
</comment>
<keyword evidence="5" id="KW-1185">Reference proteome</keyword>
<gene>
    <name evidence="4" type="ORF">D9Q98_001921</name>
</gene>
<dbReference type="PROSITE" id="PS00344">
    <property type="entry name" value="GATA_ZN_FINGER_1"/>
    <property type="match status" value="1"/>
</dbReference>
<name>A0A9D4TVG0_CHLVU</name>
<reference evidence="4" key="1">
    <citation type="journal article" date="2019" name="Plant J.">
        <title>Chlorella vulgaris genome assembly and annotation reveals the molecular basis for metabolic acclimation to high light conditions.</title>
        <authorList>
            <person name="Cecchin M."/>
            <person name="Marcolungo L."/>
            <person name="Rossato M."/>
            <person name="Girolomoni L."/>
            <person name="Cosentino E."/>
            <person name="Cuine S."/>
            <person name="Li-Beisson Y."/>
            <person name="Delledonne M."/>
            <person name="Ballottari M."/>
        </authorList>
    </citation>
    <scope>NUCLEOTIDE SEQUENCE</scope>
    <source>
        <strain evidence="4">211/11P</strain>
    </source>
</reference>
<dbReference type="PANTHER" id="PTHR46087:SF11">
    <property type="entry name" value="PROTEIN SEMI-ROLLED LEAF 2"/>
    <property type="match status" value="1"/>
</dbReference>
<dbReference type="Gene3D" id="3.30.50.10">
    <property type="entry name" value="Erythroid Transcription Factor GATA-1, subunit A"/>
    <property type="match status" value="1"/>
</dbReference>
<dbReference type="PROSITE" id="PS50114">
    <property type="entry name" value="GATA_ZN_FINGER_2"/>
    <property type="match status" value="1"/>
</dbReference>
<accession>A0A9D4TVG0</accession>
<evidence type="ECO:0000313" key="5">
    <source>
        <dbReference type="Proteomes" id="UP001055712"/>
    </source>
</evidence>
<feature type="compositionally biased region" description="Polar residues" evidence="2">
    <location>
        <begin position="1533"/>
        <end position="1544"/>
    </location>
</feature>
<dbReference type="CDD" id="cd00202">
    <property type="entry name" value="ZnF_GATA"/>
    <property type="match status" value="1"/>
</dbReference>
<feature type="region of interest" description="Disordered" evidence="2">
    <location>
        <begin position="1162"/>
        <end position="1253"/>
    </location>
</feature>
<sequence>MQTARAASLEAVLVTSLERSHPAPAPTSVDGHHCDRVEISGDRVQGCCSSQRCQTPRLRLVGCRSVLLESTAKYRARASGPSGHACRAAAALPEPRANLDMDCTCNCFGVATAARVPVKRYNLLVPDVFPVVEPSFDKPLGITIERKIKKLADYLDKNEYRAPKVSRRLQRRLHKELGAGNFGYVKLAVQTYCYLLEHNKAEKSNLLANELVVRTVVTRRTFVLAGPKDIVQFPEPHLGSAIGLLLCHPLPQLRKLGVDLLISFIKCQQTSDYVPQLESFVPLLCQNAKPEAATASNATSAVAASELADHWAVLHASCLRALLEHLRFCARLSYVSYHLHTITFAVLACVDASGQGAPQGVYTSPRALLQDAGDNGEQRALDAALSMTRGSISHVVAASPPAVAALLVFEELAHMTRDAAEGKKVLEFVMRFLDQERRWLGSPVLETSMAVLQAACQQEHQRYLLFSSLMRHVAAAPSLMLRERAAVLRLAVHESRQLEQALAAPALLLALRELPAVIASHGDTPAADVPPMPSLLPATPPRPASRSPAQPGAQQELQLAELTAAGHAEGGGGDVSLQAQVLEAVGQLAARVQDSTQLLEVVSGTLGKLRGSAPISTAALQCCVAAGQAVQSAAPPQMSEAALGAPHTFPSLLLRELAGIAAGWQMQQRLLAHKLMLQMLPVAVDGLKEQQAAMLLSAVWHAAALEANQPAAFVALEQTLRALLAAAPASSLSQVLKLVAALQLEVLGASGGPAGGRLAQLSAAQSCAVLCVCSSVLQALAAQLGQPAVQQLAVPGCGSALQQLAVVQPHGLVLSGVMVDDHGPEAASRQQQQFWQGPAVTLTFSAEEQQQAAAFLASWRQGSNPAILEAALAAALATVPLFKQQGSVAAGSFHAMPVAALLPRLLSGDSSFQANGFGDASSGGDSKRAQRLRSMYRHMRQVSLSDGDRAALASISHESATQEPGVDTLEMRGLVLPWLGGDSNGSGHERSDAAKSADGVLAEVEEALMVAEEALERGRSPSPAAWHSVGGGSSASGRNGSARLHPFDLETIGLHGWTTFEGLATDHAPEPSLEGTSPRLFPEMNSLEPIADHFPCIADELEEQAKLLEGDGLSPNQALTATAAGKAAQQDAACVHRIPLAATAALRPPCLDVLVTHTKAVQKQQQQEQQEGEQQRPQTPKEGEVLERRASGLLREEPCTPQRHSAADDSSWNETPLTDGGSCSHGLETGEVQSPAPLGPVNLLSLPHAPEDRQRPPLAAAIRNARSVRLGRSHGQGAWRGCSSAWCSLDARHKGSCNAAATVPGLLAYPPHELFQSGVNVEELCRAPQDLEELAPDTESEGEGARPAATAADCLSSGKRCADTRGEDDGASHSQCGAGAASSGSMGAAVDQQQQQQQQQQQPAKRLRVDASSQGMAVGGLQMPPLPLPLPIDLDSCSPLQQLLLPPMPQPLPPSTSLSPLMHPAPAMVPVESQLPARCVYASGSMPPFAPSVPPPNLGAFMRNLGRPAGAPRLRPLPLAPPPPPPPPPAPLTTHTPSKPVTRQKQVHTPAGAAAPAVPRSSGRKTVLQWHTDSVVDPRSGTSTSSVQPGTFCTQCFALSTPVWRAGPFGHKTLCNACGVRWMKYAKGGSKK</sequence>
<feature type="region of interest" description="Disordered" evidence="2">
    <location>
        <begin position="525"/>
        <end position="555"/>
    </location>
</feature>
<feature type="compositionally biased region" description="Low complexity" evidence="2">
    <location>
        <begin position="1505"/>
        <end position="1517"/>
    </location>
</feature>
<proteinExistence type="predicted"/>
<evidence type="ECO:0000313" key="4">
    <source>
        <dbReference type="EMBL" id="KAI3435863.1"/>
    </source>
</evidence>
<evidence type="ECO:0000259" key="3">
    <source>
        <dbReference type="PROSITE" id="PS50114"/>
    </source>
</evidence>
<keyword evidence="1" id="KW-0863">Zinc-finger</keyword>
<dbReference type="GO" id="GO:0008270">
    <property type="term" value="F:zinc ion binding"/>
    <property type="evidence" value="ECO:0007669"/>
    <property type="project" value="UniProtKB-KW"/>
</dbReference>
<dbReference type="GO" id="GO:0043565">
    <property type="term" value="F:sequence-specific DNA binding"/>
    <property type="evidence" value="ECO:0007669"/>
    <property type="project" value="InterPro"/>
</dbReference>
<dbReference type="OrthoDB" id="515961at2759"/>
<dbReference type="Proteomes" id="UP001055712">
    <property type="component" value="Unassembled WGS sequence"/>
</dbReference>
<dbReference type="InterPro" id="IPR055296">
    <property type="entry name" value="SRL2-like"/>
</dbReference>
<evidence type="ECO:0000256" key="2">
    <source>
        <dbReference type="SAM" id="MobiDB-lite"/>
    </source>
</evidence>
<reference evidence="4" key="2">
    <citation type="submission" date="2020-11" db="EMBL/GenBank/DDBJ databases">
        <authorList>
            <person name="Cecchin M."/>
            <person name="Marcolungo L."/>
            <person name="Rossato M."/>
            <person name="Girolomoni L."/>
            <person name="Cosentino E."/>
            <person name="Cuine S."/>
            <person name="Li-Beisson Y."/>
            <person name="Delledonne M."/>
            <person name="Ballottari M."/>
        </authorList>
    </citation>
    <scope>NUCLEOTIDE SEQUENCE</scope>
    <source>
        <strain evidence="4">211/11P</strain>
        <tissue evidence="4">Whole cell</tissue>
    </source>
</reference>
<dbReference type="SUPFAM" id="SSF57716">
    <property type="entry name" value="Glucocorticoid receptor-like (DNA-binding domain)"/>
    <property type="match status" value="1"/>
</dbReference>
<feature type="compositionally biased region" description="Basic and acidic residues" evidence="2">
    <location>
        <begin position="1360"/>
        <end position="1371"/>
    </location>
</feature>
<dbReference type="EMBL" id="SIDB01000002">
    <property type="protein sequence ID" value="KAI3435863.1"/>
    <property type="molecule type" value="Genomic_DNA"/>
</dbReference>
<keyword evidence="1" id="KW-0862">Zinc</keyword>
<feature type="region of interest" description="Disordered" evidence="2">
    <location>
        <begin position="1503"/>
        <end position="1566"/>
    </location>
</feature>
<dbReference type="Pfam" id="PF00320">
    <property type="entry name" value="GATA"/>
    <property type="match status" value="1"/>
</dbReference>
<dbReference type="PANTHER" id="PTHR46087">
    <property type="entry name" value="PUTATIVE, EXPRESSED-RELATED"/>
    <property type="match status" value="1"/>
</dbReference>
<feature type="compositionally biased region" description="Pro residues" evidence="2">
    <location>
        <begin position="1518"/>
        <end position="1531"/>
    </location>
</feature>
<keyword evidence="1" id="KW-0479">Metal-binding</keyword>